<evidence type="ECO:0000313" key="1">
    <source>
        <dbReference type="EMBL" id="KAK9208873.1"/>
    </source>
</evidence>
<name>A0AAP0QUK8_9ROSI</name>
<evidence type="ECO:0000313" key="2">
    <source>
        <dbReference type="Proteomes" id="UP001428341"/>
    </source>
</evidence>
<proteinExistence type="predicted"/>
<organism evidence="1 2">
    <name type="scientific">Citrus x changshan-huyou</name>
    <dbReference type="NCBI Taxonomy" id="2935761"/>
    <lineage>
        <taxon>Eukaryota</taxon>
        <taxon>Viridiplantae</taxon>
        <taxon>Streptophyta</taxon>
        <taxon>Embryophyta</taxon>
        <taxon>Tracheophyta</taxon>
        <taxon>Spermatophyta</taxon>
        <taxon>Magnoliopsida</taxon>
        <taxon>eudicotyledons</taxon>
        <taxon>Gunneridae</taxon>
        <taxon>Pentapetalae</taxon>
        <taxon>rosids</taxon>
        <taxon>malvids</taxon>
        <taxon>Sapindales</taxon>
        <taxon>Rutaceae</taxon>
        <taxon>Aurantioideae</taxon>
        <taxon>Citrus</taxon>
    </lineage>
</organism>
<dbReference type="SUPFAM" id="SSF56112">
    <property type="entry name" value="Protein kinase-like (PK-like)"/>
    <property type="match status" value="1"/>
</dbReference>
<sequence>MLGLTKIMRGHPNHPDDYPPQKRLKYLCFVLPKSFLRRIPRLFDSLESLFPLRYGGCKVFDEILVRIVRRVFIRATTDWWFVGIILFELLVGIPPFNAKTPKGDECGSLAEFNALALAMQYSFSNFSFKLASINFDLVVKSAKESAKASKSFVL</sequence>
<keyword evidence="2" id="KW-1185">Reference proteome</keyword>
<reference evidence="1 2" key="1">
    <citation type="submission" date="2024-05" db="EMBL/GenBank/DDBJ databases">
        <title>Haplotype-resolved chromosome-level genome assembly of Huyou (Citrus changshanensis).</title>
        <authorList>
            <person name="Miao C."/>
            <person name="Chen W."/>
            <person name="Wu Y."/>
            <person name="Wang L."/>
            <person name="Zhao S."/>
            <person name="Grierson D."/>
            <person name="Xu C."/>
            <person name="Chen K."/>
        </authorList>
    </citation>
    <scope>NUCLEOTIDE SEQUENCE [LARGE SCALE GENOMIC DNA]</scope>
    <source>
        <strain evidence="1">01-14</strain>
        <tissue evidence="1">Leaf</tissue>
    </source>
</reference>
<gene>
    <name evidence="1" type="ORF">WN944_001234</name>
</gene>
<dbReference type="Gene3D" id="1.10.510.10">
    <property type="entry name" value="Transferase(Phosphotransferase) domain 1"/>
    <property type="match status" value="1"/>
</dbReference>
<protein>
    <submittedName>
        <fullName evidence="1">Uncharacterized protein</fullName>
    </submittedName>
</protein>
<comment type="caution">
    <text evidence="1">The sequence shown here is derived from an EMBL/GenBank/DDBJ whole genome shotgun (WGS) entry which is preliminary data.</text>
</comment>
<dbReference type="Proteomes" id="UP001428341">
    <property type="component" value="Unassembled WGS sequence"/>
</dbReference>
<dbReference type="AlphaFoldDB" id="A0AAP0QUK8"/>
<dbReference type="InterPro" id="IPR011009">
    <property type="entry name" value="Kinase-like_dom_sf"/>
</dbReference>
<accession>A0AAP0QUK8</accession>
<dbReference type="EMBL" id="JBCGBO010000004">
    <property type="protein sequence ID" value="KAK9208873.1"/>
    <property type="molecule type" value="Genomic_DNA"/>
</dbReference>